<accession>A0A7C4XN86</accession>
<name>A0A7C4XN86_UNCKA</name>
<reference evidence="2" key="1">
    <citation type="journal article" date="2020" name="mSystems">
        <title>Genome- and Community-Level Interaction Insights into Carbon Utilization and Element Cycling Functions of Hydrothermarchaeota in Hydrothermal Sediment.</title>
        <authorList>
            <person name="Zhou Z."/>
            <person name="Liu Y."/>
            <person name="Xu W."/>
            <person name="Pan J."/>
            <person name="Luo Z.H."/>
            <person name="Li M."/>
        </authorList>
    </citation>
    <scope>NUCLEOTIDE SEQUENCE [LARGE SCALE GENOMIC DNA]</scope>
    <source>
        <strain evidence="2">SpSt-417</strain>
    </source>
</reference>
<dbReference type="Pfam" id="PF01850">
    <property type="entry name" value="PIN"/>
    <property type="match status" value="1"/>
</dbReference>
<dbReference type="InterPro" id="IPR029060">
    <property type="entry name" value="PIN-like_dom_sf"/>
</dbReference>
<dbReference type="PANTHER" id="PTHR38826">
    <property type="entry name" value="RIBONUCLEASE VAPC13"/>
    <property type="match status" value="1"/>
</dbReference>
<evidence type="ECO:0000313" key="2">
    <source>
        <dbReference type="EMBL" id="HGW29977.1"/>
    </source>
</evidence>
<protein>
    <submittedName>
        <fullName evidence="2">Type II toxin-antitoxin system VapC family toxin</fullName>
    </submittedName>
</protein>
<dbReference type="PANTHER" id="PTHR38826:SF5">
    <property type="entry name" value="RIBONUCLEASE VAPC13"/>
    <property type="match status" value="1"/>
</dbReference>
<comment type="caution">
    <text evidence="2">The sequence shown here is derived from an EMBL/GenBank/DDBJ whole genome shotgun (WGS) entry which is preliminary data.</text>
</comment>
<dbReference type="SUPFAM" id="SSF88723">
    <property type="entry name" value="PIN domain-like"/>
    <property type="match status" value="1"/>
</dbReference>
<gene>
    <name evidence="2" type="ORF">ENR63_03590</name>
</gene>
<evidence type="ECO:0000259" key="1">
    <source>
        <dbReference type="SMART" id="SM00670"/>
    </source>
</evidence>
<dbReference type="Gene3D" id="3.40.50.1010">
    <property type="entry name" value="5'-nuclease"/>
    <property type="match status" value="1"/>
</dbReference>
<dbReference type="InterPro" id="IPR002716">
    <property type="entry name" value="PIN_dom"/>
</dbReference>
<feature type="domain" description="PIN" evidence="1">
    <location>
        <begin position="1"/>
        <end position="123"/>
    </location>
</feature>
<sequence>MKVFIDTNVFLRFLIEDESVMHKQALNLIKRLENAEIRPYTSTIVFLEVLHVITKFYKIPKLEALESVRKLTELKNLTIIEKTNFRKAILLYEKYSVKLADLIIALQVPEECGLCTFDKEFKKLDFVKSYTPSEI</sequence>
<dbReference type="InterPro" id="IPR052106">
    <property type="entry name" value="PINc/VapC_TA"/>
</dbReference>
<organism evidence="2">
    <name type="scientific">candidate division WWE3 bacterium</name>
    <dbReference type="NCBI Taxonomy" id="2053526"/>
    <lineage>
        <taxon>Bacteria</taxon>
        <taxon>Katanobacteria</taxon>
    </lineage>
</organism>
<dbReference type="SMART" id="SM00670">
    <property type="entry name" value="PINc"/>
    <property type="match status" value="1"/>
</dbReference>
<dbReference type="AlphaFoldDB" id="A0A7C4XN86"/>
<dbReference type="EMBL" id="DSRT01000194">
    <property type="protein sequence ID" value="HGW29977.1"/>
    <property type="molecule type" value="Genomic_DNA"/>
</dbReference>
<proteinExistence type="predicted"/>